<dbReference type="eggNOG" id="arCOG00367">
    <property type="taxonomic scope" value="Archaea"/>
</dbReference>
<reference evidence="2 3" key="1">
    <citation type="journal article" date="2006" name="Science">
        <title>Genome of rice cluster I archaea -- the key methane producers in the rice rhizosphere.</title>
        <authorList>
            <person name="Erkel C."/>
            <person name="Kube M."/>
            <person name="Reinhardt R."/>
            <person name="Liesack W."/>
        </authorList>
    </citation>
    <scope>NUCLEOTIDE SEQUENCE [LARGE SCALE GENOMIC DNA]</scope>
    <source>
        <strain evidence="3">DSM 22066 / NBRC 105507 / MRE50</strain>
    </source>
</reference>
<dbReference type="EMBL" id="AM114193">
    <property type="protein sequence ID" value="CAJ38209.1"/>
    <property type="molecule type" value="Genomic_DNA"/>
</dbReference>
<dbReference type="RefSeq" id="WP_012034385.1">
    <property type="nucleotide sequence ID" value="NC_009464.1"/>
</dbReference>
<name>Q0W084_METAR</name>
<evidence type="ECO:0000256" key="1">
    <source>
        <dbReference type="SAM" id="MobiDB-lite"/>
    </source>
</evidence>
<accession>Q0W084</accession>
<keyword evidence="3" id="KW-1185">Reference proteome</keyword>
<protein>
    <submittedName>
        <fullName evidence="2">Uncharacterized protein</fullName>
    </submittedName>
</protein>
<dbReference type="KEGG" id="rci:RRC521"/>
<feature type="region of interest" description="Disordered" evidence="1">
    <location>
        <begin position="153"/>
        <end position="180"/>
    </location>
</feature>
<dbReference type="STRING" id="351160.RRC521"/>
<dbReference type="Proteomes" id="UP000000663">
    <property type="component" value="Chromosome"/>
</dbReference>
<dbReference type="GeneID" id="5142794"/>
<evidence type="ECO:0000313" key="2">
    <source>
        <dbReference type="EMBL" id="CAJ38209.1"/>
    </source>
</evidence>
<organism evidence="2 3">
    <name type="scientific">Methanocella arvoryzae (strain DSM 22066 / NBRC 105507 / MRE50)</name>
    <dbReference type="NCBI Taxonomy" id="351160"/>
    <lineage>
        <taxon>Archaea</taxon>
        <taxon>Methanobacteriati</taxon>
        <taxon>Methanobacteriota</taxon>
        <taxon>Stenosarchaea group</taxon>
        <taxon>Methanomicrobia</taxon>
        <taxon>Methanocellales</taxon>
        <taxon>Methanocellaceae</taxon>
        <taxon>Methanocella</taxon>
    </lineage>
</organism>
<feature type="compositionally biased region" description="Polar residues" evidence="1">
    <location>
        <begin position="154"/>
        <end position="180"/>
    </location>
</feature>
<sequence length="198" mass="21070">MKLIYLMVSALVIAMLVAGTAAFSFPNLFSMPLVNNLRPGTTFVPPQVAAEDTSGPFTLSVSGNVYLDKIPVSGAEVSIYLNGRYMGKTTAGDLYMFKVPGVKTGDIIRVDASYQGYKGSVSEVVKFKSMYMDVYIKTDRSFIRTALEMLPTSEDLQQSGQQSTTAPAGNADSSSTTTAQALQDMSKLLGSALGKSGS</sequence>
<dbReference type="AlphaFoldDB" id="Q0W084"/>
<proteinExistence type="predicted"/>
<evidence type="ECO:0000313" key="3">
    <source>
        <dbReference type="Proteomes" id="UP000000663"/>
    </source>
</evidence>
<gene>
    <name evidence="2" type="ORF">RRC521</name>
</gene>